<comment type="subcellular location">
    <subcellularLocation>
        <location evidence="2">Cell membrane</location>
    </subcellularLocation>
    <subcellularLocation>
        <location evidence="1">Membrane</location>
        <topology evidence="1">Multi-pass membrane protein</topology>
    </subcellularLocation>
</comment>
<evidence type="ECO:0000256" key="6">
    <source>
        <dbReference type="ARBA" id="ARBA00022692"/>
    </source>
</evidence>
<organism evidence="11 12">
    <name type="scientific">Novipirellula galeiformis</name>
    <dbReference type="NCBI Taxonomy" id="2528004"/>
    <lineage>
        <taxon>Bacteria</taxon>
        <taxon>Pseudomonadati</taxon>
        <taxon>Planctomycetota</taxon>
        <taxon>Planctomycetia</taxon>
        <taxon>Pirellulales</taxon>
        <taxon>Pirellulaceae</taxon>
        <taxon>Novipirellula</taxon>
    </lineage>
</organism>
<evidence type="ECO:0000256" key="1">
    <source>
        <dbReference type="ARBA" id="ARBA00004141"/>
    </source>
</evidence>
<evidence type="ECO:0000256" key="2">
    <source>
        <dbReference type="ARBA" id="ARBA00004236"/>
    </source>
</evidence>
<feature type="transmembrane region" description="Helical" evidence="9">
    <location>
        <begin position="99"/>
        <end position="117"/>
    </location>
</feature>
<accession>A0A5C6CGR1</accession>
<proteinExistence type="inferred from homology"/>
<keyword evidence="8 9" id="KW-0472">Membrane</keyword>
<keyword evidence="4" id="KW-1003">Cell membrane</keyword>
<keyword evidence="5 11" id="KW-0808">Transferase</keyword>
<evidence type="ECO:0000256" key="5">
    <source>
        <dbReference type="ARBA" id="ARBA00022679"/>
    </source>
</evidence>
<dbReference type="Pfam" id="PF02397">
    <property type="entry name" value="Bac_transf"/>
    <property type="match status" value="1"/>
</dbReference>
<feature type="transmembrane region" description="Helical" evidence="9">
    <location>
        <begin position="64"/>
        <end position="87"/>
    </location>
</feature>
<name>A0A5C6CGR1_9BACT</name>
<evidence type="ECO:0000256" key="8">
    <source>
        <dbReference type="ARBA" id="ARBA00023136"/>
    </source>
</evidence>
<dbReference type="InterPro" id="IPR017475">
    <property type="entry name" value="EPS_sugar_tfrase"/>
</dbReference>
<reference evidence="11 12" key="1">
    <citation type="submission" date="2019-02" db="EMBL/GenBank/DDBJ databases">
        <title>Deep-cultivation of Planctomycetes and their phenomic and genomic characterization uncovers novel biology.</title>
        <authorList>
            <person name="Wiegand S."/>
            <person name="Jogler M."/>
            <person name="Boedeker C."/>
            <person name="Pinto D."/>
            <person name="Vollmers J."/>
            <person name="Rivas-Marin E."/>
            <person name="Kohn T."/>
            <person name="Peeters S.H."/>
            <person name="Heuer A."/>
            <person name="Rast P."/>
            <person name="Oberbeckmann S."/>
            <person name="Bunk B."/>
            <person name="Jeske O."/>
            <person name="Meyerdierks A."/>
            <person name="Storesund J.E."/>
            <person name="Kallscheuer N."/>
            <person name="Luecker S."/>
            <person name="Lage O.M."/>
            <person name="Pohl T."/>
            <person name="Merkel B.J."/>
            <person name="Hornburger P."/>
            <person name="Mueller R.-W."/>
            <person name="Bruemmer F."/>
            <person name="Labrenz M."/>
            <person name="Spormann A.M."/>
            <person name="Op Den Camp H."/>
            <person name="Overmann J."/>
            <person name="Amann R."/>
            <person name="Jetten M.S.M."/>
            <person name="Mascher T."/>
            <person name="Medema M.H."/>
            <person name="Devos D.P."/>
            <person name="Kaster A.-K."/>
            <person name="Ovreas L."/>
            <person name="Rohde M."/>
            <person name="Galperin M.Y."/>
            <person name="Jogler C."/>
        </authorList>
    </citation>
    <scope>NUCLEOTIDE SEQUENCE [LARGE SCALE GENOMIC DNA]</scope>
    <source>
        <strain evidence="11 12">Pla52o</strain>
    </source>
</reference>
<evidence type="ECO:0000256" key="4">
    <source>
        <dbReference type="ARBA" id="ARBA00022475"/>
    </source>
</evidence>
<evidence type="ECO:0000256" key="3">
    <source>
        <dbReference type="ARBA" id="ARBA00006464"/>
    </source>
</evidence>
<sequence length="516" mass="58255">MQIEHTPELHCDTPVTEAVSTVDATVSQKPSVEEILRAHTAVRPSRRLSVAYAMQSFITGIPLLMIDLAVTSSCLVTTALLVDIYYVGQPFHPGTWNQLPAILVLQWLFLSLHQLYPGVGVGNVFELRGLTRATVCSFILLALLNAWFGELPRYEFASFVISGTLVCVLLPFARWMGRRALAKTTWWGLRVLVLGDRFSALQTCQELSQNLNWGFRPIGYGCDSDDQKKRWGPDELYAGPITDGVETAIRHRAPVIVIASGEADLSWVIERLAFQCPAVVSFQSMKSPLLCNNPFQSPCTFATHFNSPLLKLVPRLFKRFCDLAICVPAILLLCPIAFLIGYLIRRGDPGPVFFGHERVGQHGKKFRAWKFRSMVVDAENVLQEYLQKHPELKAEWEADHKLRDDPRVIRGIGTLLRKWSIDEFPQLWNIVKGEMSLVGPRPIIEAEIAKYSEGYFAYSHMVPGLTGLWQVSGRNDTTYAERVKLDGFYARNWSPWLDIWILVRTPYAVLKSDGAY</sequence>
<dbReference type="RefSeq" id="WP_231612320.1">
    <property type="nucleotide sequence ID" value="NZ_SJPT01000004.1"/>
</dbReference>
<evidence type="ECO:0000313" key="11">
    <source>
        <dbReference type="EMBL" id="TWU22917.1"/>
    </source>
</evidence>
<dbReference type="PANTHER" id="PTHR30576">
    <property type="entry name" value="COLANIC BIOSYNTHESIS UDP-GLUCOSE LIPID CARRIER TRANSFERASE"/>
    <property type="match status" value="1"/>
</dbReference>
<dbReference type="InterPro" id="IPR003362">
    <property type="entry name" value="Bact_transf"/>
</dbReference>
<protein>
    <submittedName>
        <fullName evidence="11">UDP-glucose:undecaprenyl-phosphate glucose-1-phosphate transferase</fullName>
        <ecNumber evidence="11">2.7.8.31</ecNumber>
    </submittedName>
</protein>
<keyword evidence="7 9" id="KW-1133">Transmembrane helix</keyword>
<evidence type="ECO:0000259" key="10">
    <source>
        <dbReference type="Pfam" id="PF02397"/>
    </source>
</evidence>
<feature type="transmembrane region" description="Helical" evidence="9">
    <location>
        <begin position="129"/>
        <end position="148"/>
    </location>
</feature>
<evidence type="ECO:0000256" key="9">
    <source>
        <dbReference type="SAM" id="Phobius"/>
    </source>
</evidence>
<dbReference type="EC" id="2.7.8.31" evidence="11"/>
<comment type="caution">
    <text evidence="11">The sequence shown here is derived from an EMBL/GenBank/DDBJ whole genome shotgun (WGS) entry which is preliminary data.</text>
</comment>
<dbReference type="NCBIfam" id="TIGR03025">
    <property type="entry name" value="EPS_sugtrans"/>
    <property type="match status" value="1"/>
</dbReference>
<dbReference type="GO" id="GO:0005886">
    <property type="term" value="C:plasma membrane"/>
    <property type="evidence" value="ECO:0007669"/>
    <property type="project" value="UniProtKB-SubCell"/>
</dbReference>
<dbReference type="GO" id="GO:0089702">
    <property type="term" value="F:undecaprenyl-phosphate glucose phosphotransferase activity"/>
    <property type="evidence" value="ECO:0007669"/>
    <property type="project" value="UniProtKB-EC"/>
</dbReference>
<gene>
    <name evidence="11" type="primary">wcaJ_2</name>
    <name evidence="11" type="ORF">Pla52o_24490</name>
</gene>
<feature type="domain" description="Bacterial sugar transferase" evidence="10">
    <location>
        <begin position="318"/>
        <end position="511"/>
    </location>
</feature>
<dbReference type="Proteomes" id="UP000316304">
    <property type="component" value="Unassembled WGS sequence"/>
</dbReference>
<evidence type="ECO:0000313" key="12">
    <source>
        <dbReference type="Proteomes" id="UP000316304"/>
    </source>
</evidence>
<dbReference type="PANTHER" id="PTHR30576:SF4">
    <property type="entry name" value="UNDECAPRENYL-PHOSPHATE GALACTOSE PHOSPHOTRANSFERASE"/>
    <property type="match status" value="1"/>
</dbReference>
<evidence type="ECO:0000256" key="7">
    <source>
        <dbReference type="ARBA" id="ARBA00022989"/>
    </source>
</evidence>
<comment type="similarity">
    <text evidence="3">Belongs to the bacterial sugar transferase family.</text>
</comment>
<feature type="transmembrane region" description="Helical" evidence="9">
    <location>
        <begin position="154"/>
        <end position="173"/>
    </location>
</feature>
<keyword evidence="12" id="KW-1185">Reference proteome</keyword>
<dbReference type="EMBL" id="SJPT01000004">
    <property type="protein sequence ID" value="TWU22917.1"/>
    <property type="molecule type" value="Genomic_DNA"/>
</dbReference>
<feature type="transmembrane region" description="Helical" evidence="9">
    <location>
        <begin position="320"/>
        <end position="344"/>
    </location>
</feature>
<dbReference type="AlphaFoldDB" id="A0A5C6CGR1"/>
<keyword evidence="6 9" id="KW-0812">Transmembrane</keyword>